<sequence length="76" mass="8451">MIIDSMDVNRLNIVSEEMTKILQSELLQDASILIYANKQNCKGALSAAEIKEKLKLTTVKDKNWHIQVCCALTGDG</sequence>
<dbReference type="AlphaFoldDB" id="A0A1Y2AD43"/>
<proteinExistence type="predicted"/>
<protein>
    <submittedName>
        <fullName evidence="3">ARF/SAR superfamily</fullName>
    </submittedName>
</protein>
<name>A0A1Y2AD43_9FUNG</name>
<reference evidence="3 4" key="1">
    <citation type="submission" date="2016-08" db="EMBL/GenBank/DDBJ databases">
        <title>A Parts List for Fungal Cellulosomes Revealed by Comparative Genomics.</title>
        <authorList>
            <consortium name="DOE Joint Genome Institute"/>
            <person name="Haitjema C.H."/>
            <person name="Gilmore S.P."/>
            <person name="Henske J.K."/>
            <person name="Solomon K.V."/>
            <person name="De Groot R."/>
            <person name="Kuo A."/>
            <person name="Mondo S.J."/>
            <person name="Salamov A.A."/>
            <person name="Labutti K."/>
            <person name="Zhao Z."/>
            <person name="Chiniquy J."/>
            <person name="Barry K."/>
            <person name="Brewer H.M."/>
            <person name="Purvine S.O."/>
            <person name="Wright A.T."/>
            <person name="Boxma B."/>
            <person name="Van Alen T."/>
            <person name="Hackstein J.H."/>
            <person name="Baker S.E."/>
            <person name="Grigoriev I.V."/>
            <person name="O'Malley M.A."/>
        </authorList>
    </citation>
    <scope>NUCLEOTIDE SEQUENCE [LARGE SCALE GENOMIC DNA]</scope>
    <source>
        <strain evidence="3 4">G1</strain>
    </source>
</reference>
<comment type="caution">
    <text evidence="3">The sequence shown here is derived from an EMBL/GenBank/DDBJ whole genome shotgun (WGS) entry which is preliminary data.</text>
</comment>
<dbReference type="GO" id="GO:0003924">
    <property type="term" value="F:GTPase activity"/>
    <property type="evidence" value="ECO:0007669"/>
    <property type="project" value="InterPro"/>
</dbReference>
<evidence type="ECO:0000256" key="1">
    <source>
        <dbReference type="ARBA" id="ARBA00022741"/>
    </source>
</evidence>
<organism evidence="3 4">
    <name type="scientific">Neocallimastix californiae</name>
    <dbReference type="NCBI Taxonomy" id="1754190"/>
    <lineage>
        <taxon>Eukaryota</taxon>
        <taxon>Fungi</taxon>
        <taxon>Fungi incertae sedis</taxon>
        <taxon>Chytridiomycota</taxon>
        <taxon>Chytridiomycota incertae sedis</taxon>
        <taxon>Neocallimastigomycetes</taxon>
        <taxon>Neocallimastigales</taxon>
        <taxon>Neocallimastigaceae</taxon>
        <taxon>Neocallimastix</taxon>
    </lineage>
</organism>
<dbReference type="InterPro" id="IPR027417">
    <property type="entry name" value="P-loop_NTPase"/>
</dbReference>
<evidence type="ECO:0000313" key="3">
    <source>
        <dbReference type="EMBL" id="ORY20394.1"/>
    </source>
</evidence>
<accession>A0A1Y2AD43</accession>
<dbReference type="PANTHER" id="PTHR11711">
    <property type="entry name" value="ADP RIBOSYLATION FACTOR-RELATED"/>
    <property type="match status" value="1"/>
</dbReference>
<dbReference type="STRING" id="1754190.A0A1Y2AD43"/>
<dbReference type="OrthoDB" id="2011769at2759"/>
<dbReference type="InterPro" id="IPR024156">
    <property type="entry name" value="Small_GTPase_ARF"/>
</dbReference>
<gene>
    <name evidence="3" type="ORF">LY90DRAFT_463943</name>
</gene>
<dbReference type="GO" id="GO:0005525">
    <property type="term" value="F:GTP binding"/>
    <property type="evidence" value="ECO:0007669"/>
    <property type="project" value="UniProtKB-KW"/>
</dbReference>
<dbReference type="Proteomes" id="UP000193920">
    <property type="component" value="Unassembled WGS sequence"/>
</dbReference>
<dbReference type="Gene3D" id="3.40.50.300">
    <property type="entry name" value="P-loop containing nucleotide triphosphate hydrolases"/>
    <property type="match status" value="1"/>
</dbReference>
<dbReference type="EMBL" id="MCOG01000291">
    <property type="protein sequence ID" value="ORY20394.1"/>
    <property type="molecule type" value="Genomic_DNA"/>
</dbReference>
<dbReference type="SUPFAM" id="SSF52540">
    <property type="entry name" value="P-loop containing nucleoside triphosphate hydrolases"/>
    <property type="match status" value="1"/>
</dbReference>
<keyword evidence="1" id="KW-0547">Nucleotide-binding</keyword>
<evidence type="ECO:0000256" key="2">
    <source>
        <dbReference type="ARBA" id="ARBA00023134"/>
    </source>
</evidence>
<dbReference type="InterPro" id="IPR006689">
    <property type="entry name" value="Small_GTPase_ARF/SAR"/>
</dbReference>
<keyword evidence="4" id="KW-1185">Reference proteome</keyword>
<evidence type="ECO:0000313" key="4">
    <source>
        <dbReference type="Proteomes" id="UP000193920"/>
    </source>
</evidence>
<keyword evidence="2" id="KW-0342">GTP-binding</keyword>
<dbReference type="Pfam" id="PF00025">
    <property type="entry name" value="Arf"/>
    <property type="match status" value="1"/>
</dbReference>